<evidence type="ECO:0000256" key="2">
    <source>
        <dbReference type="ARBA" id="ARBA00022670"/>
    </source>
</evidence>
<dbReference type="Gene3D" id="2.30.42.10">
    <property type="match status" value="1"/>
</dbReference>
<evidence type="ECO:0000256" key="1">
    <source>
        <dbReference type="ARBA" id="ARBA00010541"/>
    </source>
</evidence>
<evidence type="ECO:0000256" key="4">
    <source>
        <dbReference type="ARBA" id="ARBA00022825"/>
    </source>
</evidence>
<keyword evidence="4" id="KW-0720">Serine protease</keyword>
<dbReference type="InterPro" id="IPR043504">
    <property type="entry name" value="Peptidase_S1_PA_chymotrypsin"/>
</dbReference>
<dbReference type="Proteomes" id="UP001489004">
    <property type="component" value="Unassembled WGS sequence"/>
</dbReference>
<reference evidence="7 8" key="1">
    <citation type="journal article" date="2024" name="Nat. Commun.">
        <title>Phylogenomics reveals the evolutionary origins of lichenization in chlorophyte algae.</title>
        <authorList>
            <person name="Puginier C."/>
            <person name="Libourel C."/>
            <person name="Otte J."/>
            <person name="Skaloud P."/>
            <person name="Haon M."/>
            <person name="Grisel S."/>
            <person name="Petersen M."/>
            <person name="Berrin J.G."/>
            <person name="Delaux P.M."/>
            <person name="Dal Grande F."/>
            <person name="Keller J."/>
        </authorList>
    </citation>
    <scope>NUCLEOTIDE SEQUENCE [LARGE SCALE GENOMIC DNA]</scope>
    <source>
        <strain evidence="7 8">SAG 2043</strain>
    </source>
</reference>
<keyword evidence="2" id="KW-0645">Protease</keyword>
<sequence length="611" mass="66075">MSAGGCKGLHTRIHSLNCGRTVLCRASPSNKPSPASRAAPGGVSGRWCSASSEPAKPAASGTSVAARSRKPSKAKQNKSSDNGAVGMLSDGEEELLLVSRGTAQLQDEADLEQGVRFMDAVVKVYCVHTEPNYSLPWQRKRQFASTSSGFMVAGEKGERWLLTNAHSVEYYSQVKVKRRGDDQKFLAEVLAIGTECDIALLTVKDDAFWQDVQPLHFGPLPHLQDAVAVVGYPIGGDTISVTSGVVSRIEVTSYVHGCTELLGVQIDAAINSGNSGGPVFNSVGQCVGIAFQSMAGGDAENIGYVIPTPVIHHFLTDYRRTGSFTGFPSLGIKWQRMESLALRSWYSMGPGRKGVLVRHIAPTSNAAKLLKPDDVIMRFDGVQVACDGTVPFRSGERIAFNYLISQKYTGEHAVLDVLRDGAELQVDVTLVRPTSLVPLHLSGADPSFLVVAGLVFTPCCEPYLQSEYGPEYLSDSPVKLLDKLLHGHRQSEDEQVVILSQVLACDATLGYEDLFNVHIRKFNGMPIKNLRHLAQLVIDCKDKWMRFDMDYEEVVILDTEIANAATQAILEAHSIPAVVSKDMRDLLREPTQGLSPVLAAAADADPAAVQA</sequence>
<dbReference type="GO" id="GO:0004252">
    <property type="term" value="F:serine-type endopeptidase activity"/>
    <property type="evidence" value="ECO:0007669"/>
    <property type="project" value="InterPro"/>
</dbReference>
<dbReference type="Pfam" id="PF13365">
    <property type="entry name" value="Trypsin_2"/>
    <property type="match status" value="1"/>
</dbReference>
<protein>
    <recommendedName>
        <fullName evidence="6">Protease Do-like PDZ domain-containing protein</fullName>
    </recommendedName>
</protein>
<dbReference type="InterPro" id="IPR036034">
    <property type="entry name" value="PDZ_sf"/>
</dbReference>
<dbReference type="Pfam" id="PF17815">
    <property type="entry name" value="PDZ_3"/>
    <property type="match status" value="1"/>
</dbReference>
<accession>A0AAW1QEY5</accession>
<feature type="compositionally biased region" description="Low complexity" evidence="5">
    <location>
        <begin position="49"/>
        <end position="60"/>
    </location>
</feature>
<feature type="region of interest" description="Disordered" evidence="5">
    <location>
        <begin position="27"/>
        <end position="86"/>
    </location>
</feature>
<dbReference type="InterPro" id="IPR001940">
    <property type="entry name" value="Peptidase_S1C"/>
</dbReference>
<dbReference type="PANTHER" id="PTHR45980">
    <property type="match status" value="1"/>
</dbReference>
<dbReference type="SUPFAM" id="SSF50494">
    <property type="entry name" value="Trypsin-like serine proteases"/>
    <property type="match status" value="1"/>
</dbReference>
<dbReference type="InterPro" id="IPR046449">
    <property type="entry name" value="DEGP_PDZ_sf"/>
</dbReference>
<evidence type="ECO:0000256" key="3">
    <source>
        <dbReference type="ARBA" id="ARBA00022801"/>
    </source>
</evidence>
<dbReference type="EMBL" id="JALJOR010000003">
    <property type="protein sequence ID" value="KAK9820002.1"/>
    <property type="molecule type" value="Genomic_DNA"/>
</dbReference>
<keyword evidence="8" id="KW-1185">Reference proteome</keyword>
<evidence type="ECO:0000313" key="7">
    <source>
        <dbReference type="EMBL" id="KAK9820002.1"/>
    </source>
</evidence>
<comment type="similarity">
    <text evidence="1">Belongs to the peptidase S1C family.</text>
</comment>
<dbReference type="PRINTS" id="PR00834">
    <property type="entry name" value="PROTEASES2C"/>
</dbReference>
<organism evidence="7 8">
    <name type="scientific">[Myrmecia] bisecta</name>
    <dbReference type="NCBI Taxonomy" id="41462"/>
    <lineage>
        <taxon>Eukaryota</taxon>
        <taxon>Viridiplantae</taxon>
        <taxon>Chlorophyta</taxon>
        <taxon>core chlorophytes</taxon>
        <taxon>Trebouxiophyceae</taxon>
        <taxon>Trebouxiales</taxon>
        <taxon>Trebouxiaceae</taxon>
        <taxon>Myrmecia</taxon>
    </lineage>
</organism>
<dbReference type="Gene3D" id="2.40.10.10">
    <property type="entry name" value="Trypsin-like serine proteases"/>
    <property type="match status" value="2"/>
</dbReference>
<dbReference type="FunFam" id="2.40.10.10:FF:000012">
    <property type="entry name" value="protease Do-like 9"/>
    <property type="match status" value="1"/>
</dbReference>
<dbReference type="GO" id="GO:0006508">
    <property type="term" value="P:proteolysis"/>
    <property type="evidence" value="ECO:0007669"/>
    <property type="project" value="UniProtKB-KW"/>
</dbReference>
<evidence type="ECO:0000259" key="6">
    <source>
        <dbReference type="Pfam" id="PF17815"/>
    </source>
</evidence>
<dbReference type="AlphaFoldDB" id="A0AAW1QEY5"/>
<proteinExistence type="inferred from homology"/>
<feature type="domain" description="Protease Do-like PDZ" evidence="6">
    <location>
        <begin position="437"/>
        <end position="582"/>
    </location>
</feature>
<dbReference type="SUPFAM" id="SSF50156">
    <property type="entry name" value="PDZ domain-like"/>
    <property type="match status" value="1"/>
</dbReference>
<dbReference type="InterPro" id="IPR009003">
    <property type="entry name" value="Peptidase_S1_PA"/>
</dbReference>
<dbReference type="InterPro" id="IPR041517">
    <property type="entry name" value="DEGP_PDZ"/>
</dbReference>
<dbReference type="PANTHER" id="PTHR45980:SF18">
    <property type="entry name" value="PROTEASE DO-LIKE 9"/>
    <property type="match status" value="1"/>
</dbReference>
<comment type="caution">
    <text evidence="7">The sequence shown here is derived from an EMBL/GenBank/DDBJ whole genome shotgun (WGS) entry which is preliminary data.</text>
</comment>
<feature type="compositionally biased region" description="Basic residues" evidence="5">
    <location>
        <begin position="67"/>
        <end position="76"/>
    </location>
</feature>
<evidence type="ECO:0000313" key="8">
    <source>
        <dbReference type="Proteomes" id="UP001489004"/>
    </source>
</evidence>
<dbReference type="Gene3D" id="3.20.190.20">
    <property type="match status" value="1"/>
</dbReference>
<gene>
    <name evidence="7" type="ORF">WJX72_005011</name>
</gene>
<name>A0AAW1QEY5_9CHLO</name>
<evidence type="ECO:0000256" key="5">
    <source>
        <dbReference type="SAM" id="MobiDB-lite"/>
    </source>
</evidence>
<keyword evidence="3" id="KW-0378">Hydrolase</keyword>